<keyword evidence="1" id="KW-0489">Methyltransferase</keyword>
<dbReference type="GO" id="GO:0008168">
    <property type="term" value="F:methyltransferase activity"/>
    <property type="evidence" value="ECO:0007669"/>
    <property type="project" value="UniProtKB-KW"/>
</dbReference>
<dbReference type="InterPro" id="IPR007848">
    <property type="entry name" value="Small_mtfrase_dom"/>
</dbReference>
<gene>
    <name evidence="4" type="ORF">MAGMO_3912</name>
</gene>
<dbReference type="Pfam" id="PF05175">
    <property type="entry name" value="MTS"/>
    <property type="match status" value="1"/>
</dbReference>
<dbReference type="SUPFAM" id="SSF53335">
    <property type="entry name" value="S-adenosyl-L-methionine-dependent methyltransferases"/>
    <property type="match status" value="1"/>
</dbReference>
<name>A0A1S7LMF0_MAGMO</name>
<protein>
    <recommendedName>
        <fullName evidence="3">Methyltransferase small domain-containing protein</fullName>
    </recommendedName>
</protein>
<dbReference type="Gene3D" id="3.40.50.150">
    <property type="entry name" value="Vaccinia Virus protein VP39"/>
    <property type="match status" value="1"/>
</dbReference>
<dbReference type="GO" id="GO:0032259">
    <property type="term" value="P:methylation"/>
    <property type="evidence" value="ECO:0007669"/>
    <property type="project" value="UniProtKB-KW"/>
</dbReference>
<dbReference type="InterPro" id="IPR029063">
    <property type="entry name" value="SAM-dependent_MTases_sf"/>
</dbReference>
<proteinExistence type="predicted"/>
<dbReference type="AlphaFoldDB" id="A0A1S7LMF0"/>
<dbReference type="PANTHER" id="PTHR47739">
    <property type="entry name" value="TRNA1(VAL) (ADENINE(37)-N6)-METHYLTRANSFERASE"/>
    <property type="match status" value="1"/>
</dbReference>
<evidence type="ECO:0000256" key="1">
    <source>
        <dbReference type="ARBA" id="ARBA00022603"/>
    </source>
</evidence>
<reference evidence="4" key="1">
    <citation type="submission" date="2015-04" db="EMBL/GenBank/DDBJ databases">
        <authorList>
            <person name="Syromyatnikov M.Y."/>
            <person name="Popov V.N."/>
        </authorList>
    </citation>
    <scope>NUCLEOTIDE SEQUENCE</scope>
    <source>
        <strain evidence="4">MO-1</strain>
    </source>
</reference>
<evidence type="ECO:0000313" key="4">
    <source>
        <dbReference type="EMBL" id="CRH08040.1"/>
    </source>
</evidence>
<dbReference type="CDD" id="cd02440">
    <property type="entry name" value="AdoMet_MTases"/>
    <property type="match status" value="1"/>
</dbReference>
<organism evidence="4">
    <name type="scientific">Magnetococcus massalia (strain MO-1)</name>
    <dbReference type="NCBI Taxonomy" id="451514"/>
    <lineage>
        <taxon>Bacteria</taxon>
        <taxon>Pseudomonadati</taxon>
        <taxon>Pseudomonadota</taxon>
        <taxon>Magnetococcia</taxon>
        <taxon>Magnetococcales</taxon>
        <taxon>Magnetococcaceae</taxon>
        <taxon>Magnetococcus</taxon>
    </lineage>
</organism>
<evidence type="ECO:0000259" key="3">
    <source>
        <dbReference type="Pfam" id="PF05175"/>
    </source>
</evidence>
<accession>A0A1S7LMF0</accession>
<dbReference type="PANTHER" id="PTHR47739:SF1">
    <property type="entry name" value="TRNA1(VAL) (ADENINE(37)-N6)-METHYLTRANSFERASE"/>
    <property type="match status" value="1"/>
</dbReference>
<evidence type="ECO:0000256" key="2">
    <source>
        <dbReference type="ARBA" id="ARBA00022691"/>
    </source>
</evidence>
<sequence>MVELSKLCRRVGGGVDAPLLAAMVHARRGERVLELGAGCAQAAALIANRSPDLSVDALERQPELVAEGRQRLKQLGLDGRVRLMEGDLRQRDPQLAWGAYDHVLFNPPFFHPATHRRPPDPIRAAARMALHGDLSDFCQAAADALLPTGQGVLIHRPEMWREIQKALQLVGLSASGWVPVVASPQHAEPSLLLVCFTKQDDVEKQSYEPLVLRDRGGEESLQLQRILRGEVYDPTLNGQ</sequence>
<keyword evidence="1" id="KW-0808">Transferase</keyword>
<dbReference type="EMBL" id="LO017727">
    <property type="protein sequence ID" value="CRH08040.1"/>
    <property type="molecule type" value="Genomic_DNA"/>
</dbReference>
<keyword evidence="2" id="KW-0949">S-adenosyl-L-methionine</keyword>
<dbReference type="InterPro" id="IPR050210">
    <property type="entry name" value="tRNA_Adenine-N(6)_MTase"/>
</dbReference>
<feature type="domain" description="Methyltransferase small" evidence="3">
    <location>
        <begin position="19"/>
        <end position="112"/>
    </location>
</feature>